<protein>
    <recommendedName>
        <fullName evidence="5">Carboxypeptidase regulatory-like domain-containing protein</fullName>
    </recommendedName>
</protein>
<feature type="signal peptide" evidence="2">
    <location>
        <begin position="1"/>
        <end position="21"/>
    </location>
</feature>
<dbReference type="PROSITE" id="PS51257">
    <property type="entry name" value="PROKAR_LIPOPROTEIN"/>
    <property type="match status" value="1"/>
</dbReference>
<evidence type="ECO:0000313" key="4">
    <source>
        <dbReference type="Proteomes" id="UP001379533"/>
    </source>
</evidence>
<evidence type="ECO:0000256" key="2">
    <source>
        <dbReference type="SAM" id="SignalP"/>
    </source>
</evidence>
<proteinExistence type="predicted"/>
<feature type="chain" id="PRO_5046331676" description="Carboxypeptidase regulatory-like domain-containing protein" evidence="2">
    <location>
        <begin position="22"/>
        <end position="438"/>
    </location>
</feature>
<feature type="compositionally biased region" description="Gly residues" evidence="1">
    <location>
        <begin position="43"/>
        <end position="52"/>
    </location>
</feature>
<evidence type="ECO:0008006" key="5">
    <source>
        <dbReference type="Google" id="ProtNLM"/>
    </source>
</evidence>
<evidence type="ECO:0000313" key="3">
    <source>
        <dbReference type="EMBL" id="WXA95028.1"/>
    </source>
</evidence>
<name>A0ABZ2K8L7_9BACT</name>
<organism evidence="3 4">
    <name type="scientific">Pendulispora brunnea</name>
    <dbReference type="NCBI Taxonomy" id="2905690"/>
    <lineage>
        <taxon>Bacteria</taxon>
        <taxon>Pseudomonadati</taxon>
        <taxon>Myxococcota</taxon>
        <taxon>Myxococcia</taxon>
        <taxon>Myxococcales</taxon>
        <taxon>Sorangiineae</taxon>
        <taxon>Pendulisporaceae</taxon>
        <taxon>Pendulispora</taxon>
    </lineage>
</organism>
<accession>A0ABZ2K8L7</accession>
<dbReference type="EMBL" id="CP089982">
    <property type="protein sequence ID" value="WXA95028.1"/>
    <property type="molecule type" value="Genomic_DNA"/>
</dbReference>
<keyword evidence="2" id="KW-0732">Signal</keyword>
<dbReference type="Proteomes" id="UP001379533">
    <property type="component" value="Chromosome"/>
</dbReference>
<dbReference type="RefSeq" id="WP_394845638.1">
    <property type="nucleotide sequence ID" value="NZ_CP089982.1"/>
</dbReference>
<evidence type="ECO:0000256" key="1">
    <source>
        <dbReference type="SAM" id="MobiDB-lite"/>
    </source>
</evidence>
<feature type="region of interest" description="Disordered" evidence="1">
    <location>
        <begin position="24"/>
        <end position="52"/>
    </location>
</feature>
<reference evidence="3 4" key="1">
    <citation type="submission" date="2021-12" db="EMBL/GenBank/DDBJ databases">
        <title>Discovery of the Pendulisporaceae a myxobacterial family with distinct sporulation behavior and unique specialized metabolism.</title>
        <authorList>
            <person name="Garcia R."/>
            <person name="Popoff A."/>
            <person name="Bader C.D."/>
            <person name="Loehr J."/>
            <person name="Walesch S."/>
            <person name="Walt C."/>
            <person name="Boldt J."/>
            <person name="Bunk B."/>
            <person name="Haeckl F.J.F.P.J."/>
            <person name="Gunesch A.P."/>
            <person name="Birkelbach J."/>
            <person name="Nuebel U."/>
            <person name="Pietschmann T."/>
            <person name="Bach T."/>
            <person name="Mueller R."/>
        </authorList>
    </citation>
    <scope>NUCLEOTIDE SEQUENCE [LARGE SCALE GENOMIC DNA]</scope>
    <source>
        <strain evidence="3 4">MSr12523</strain>
    </source>
</reference>
<keyword evidence="4" id="KW-1185">Reference proteome</keyword>
<gene>
    <name evidence="3" type="ORF">LZC95_52485</name>
</gene>
<sequence>MKRTLASLQWLLLISATLPLASGCASDGDESASNHDDSVKTGQGEGAGDVVGVLRGGRNGSSMYPSGPVSGATIVSGETVTTTDERGRFVLPKAPAKYDIRFAVNGRGGVYQGLTTRRPTIRAEDKGRFNEAPLHVDYSNATQIGSKRVTFAVRDDIGIEQVDSWVRGDNAFDSTLYWSGADSKLTGKLLSFEYDPPRDGEPPWFYLGVASSPMNASPGEQASFTPVYSPIKTPRVVTAVARPAAGMTVYYAYLLLSLDGRRYAQINTSSPATKFPAEFVVPEVSGASWAIRYYSYETRFPDSAGGAHSGMIVPIDVDGSLPPVDLPAPPKFTLPLDGAADFGPGSEIAWQGGQGACTVRISNLPTGSYIQLTTTESHITMPDLSDVGLPLERGQKYRLFLDCVQLSHRSPDADPVLDDSVQLGTYLYNRNIYVSTPQ</sequence>